<proteinExistence type="predicted"/>
<comment type="caution">
    <text evidence="1">The sequence shown here is derived from an EMBL/GenBank/DDBJ whole genome shotgun (WGS) entry which is preliminary data.</text>
</comment>
<gene>
    <name evidence="1" type="ORF">WMW72_05810</name>
</gene>
<keyword evidence="2" id="KW-1185">Reference proteome</keyword>
<organism evidence="1 2">
    <name type="scientific">Paenibacillus filicis</name>
    <dbReference type="NCBI Taxonomy" id="669464"/>
    <lineage>
        <taxon>Bacteria</taxon>
        <taxon>Bacillati</taxon>
        <taxon>Bacillota</taxon>
        <taxon>Bacilli</taxon>
        <taxon>Bacillales</taxon>
        <taxon>Paenibacillaceae</taxon>
        <taxon>Paenibacillus</taxon>
    </lineage>
</organism>
<dbReference type="Proteomes" id="UP001469365">
    <property type="component" value="Unassembled WGS sequence"/>
</dbReference>
<reference evidence="1 2" key="1">
    <citation type="submission" date="2024-04" db="EMBL/GenBank/DDBJ databases">
        <title>draft genome sequnece of Paenibacillus filicis.</title>
        <authorList>
            <person name="Kim D.-U."/>
        </authorList>
    </citation>
    <scope>NUCLEOTIDE SEQUENCE [LARGE SCALE GENOMIC DNA]</scope>
    <source>
        <strain evidence="1 2">KACC14197</strain>
    </source>
</reference>
<protein>
    <submittedName>
        <fullName evidence="1">Uncharacterized protein</fullName>
    </submittedName>
</protein>
<sequence>MEHILAVLLVCFLVALFISQALLLVPGLRQRIVKVERLEGHPYMNTAGS</sequence>
<dbReference type="RefSeq" id="WP_341414469.1">
    <property type="nucleotide sequence ID" value="NZ_JBBPCC010000002.1"/>
</dbReference>
<evidence type="ECO:0000313" key="1">
    <source>
        <dbReference type="EMBL" id="MEK8127426.1"/>
    </source>
</evidence>
<evidence type="ECO:0000313" key="2">
    <source>
        <dbReference type="Proteomes" id="UP001469365"/>
    </source>
</evidence>
<name>A0ABU9DGM7_9BACL</name>
<dbReference type="EMBL" id="JBBPCC010000002">
    <property type="protein sequence ID" value="MEK8127426.1"/>
    <property type="molecule type" value="Genomic_DNA"/>
</dbReference>
<accession>A0ABU9DGM7</accession>